<dbReference type="EMBL" id="JACNEP010000012">
    <property type="protein sequence ID" value="MBC3766958.1"/>
    <property type="molecule type" value="Genomic_DNA"/>
</dbReference>
<evidence type="ECO:0000256" key="1">
    <source>
        <dbReference type="ARBA" id="ARBA00009402"/>
    </source>
</evidence>
<name>A0A8J6M2Z4_9ALTE</name>
<dbReference type="GO" id="GO:0003677">
    <property type="term" value="F:DNA binding"/>
    <property type="evidence" value="ECO:0007669"/>
    <property type="project" value="UniProtKB-KW"/>
</dbReference>
<dbReference type="AlphaFoldDB" id="A0A8J6M2Z4"/>
<dbReference type="Pfam" id="PF13700">
    <property type="entry name" value="DUF4158"/>
    <property type="match status" value="1"/>
</dbReference>
<sequence length="961" mass="112895">MTAKEQFLTNQQRYQPLMLPQRFSDEEMVRDWTLSRRDCQVVNKYRKQYRLGFAIQLCAMRLYGRFLNQLHDLSPRVISYLSSQLDHPPTLTVDVPEREATLLEHRNNILKYLGFQRFDDKVEADLDRWIEEHARQGLLPDELFHRAERYLLLNRIMLPGPSTIERQIIRICNQVHTQLFEQVFDQMSPELRGAIDDLLQTTDGNQRTYFNQLKEYPPAAKISSLKRYLERYDNLVATGINEFEEKVIDTAFLHYLYRLTKRYSAKDMKRFKDHKRYALMVCFLLESRKILLDNLVKMHDQYMTELCRQTRNSHDKKHKEFRKRQKKAIDAVLDTTHVLLEWPEEQPLYKNDLWQRIDEKHLLASIEDLHIFKRLEERGYCDLLLTRYPSLRKYFSDFIRLPFEVAKGSGPLIKAIQFVRQLDDGDLKKLPENTPTAFIPRELRRSLKDQTGNINRNVWEMGLALAMKDALRSGDLYLPQSKQHVSFWDLTLNEPNWDETKHTVYTELQQPLPHEVRSAISSQFHEAVSAAQKRFGLDNFAEIHNGRLKLKRDDKLDVPDKVNQLLMEVDQMTHYSRHFVPIQHHQSRPKNFYKSLMAAIISQATNLGVVSMSNSVNGVTVDMLRHILQYYIREETLINASAEIVNQHHELPLSAVYGSGTLSSSDAQRFKIRADSLLASYYPRYYGYYEKAIGIYTHVSDQYSVFSTKIISCSPREALYVLDGLLENNTILKIREHTTDTHGYTEIVFALCHLLGFYFMALIRDLKDQQLYRIDKSVDYGDLNHLLTKTADLSIIEEQWEYMMRVVISLKQKTAPAHVIVQRLTNSSPSDRLTKAFTNLGRIIKTEYILRYLTDKELRQTVQRQLNKGEYRHKLPRWIFFADQGEFTTGDYEEIMNKASSLSFVSNAILYWNTIKINDVVEQLRQQGEDIDDKTLSHISLLPYKHVLPNGTYFIEDEGKG</sequence>
<proteinExistence type="inferred from homology"/>
<dbReference type="GO" id="GO:0006313">
    <property type="term" value="P:DNA transposition"/>
    <property type="evidence" value="ECO:0007669"/>
    <property type="project" value="InterPro"/>
</dbReference>
<feature type="domain" description="DUF4158" evidence="6">
    <location>
        <begin position="7"/>
        <end position="170"/>
    </location>
</feature>
<feature type="domain" description="Tn3 transposase DDE" evidence="5">
    <location>
        <begin position="565"/>
        <end position="953"/>
    </location>
</feature>
<organism evidence="7 8">
    <name type="scientific">Neptunicella marina</name>
    <dbReference type="NCBI Taxonomy" id="2125989"/>
    <lineage>
        <taxon>Bacteria</taxon>
        <taxon>Pseudomonadati</taxon>
        <taxon>Pseudomonadota</taxon>
        <taxon>Gammaproteobacteria</taxon>
        <taxon>Alteromonadales</taxon>
        <taxon>Alteromonadaceae</taxon>
        <taxon>Neptunicella</taxon>
    </lineage>
</organism>
<keyword evidence="2" id="KW-0815">Transposition</keyword>
<reference evidence="7" key="2">
    <citation type="submission" date="2020-08" db="EMBL/GenBank/DDBJ databases">
        <authorList>
            <person name="Lai Q."/>
        </authorList>
    </citation>
    <scope>NUCLEOTIDE SEQUENCE</scope>
    <source>
        <strain evidence="7">S27-2</strain>
    </source>
</reference>
<dbReference type="InterPro" id="IPR047653">
    <property type="entry name" value="Tn3-like_transpos"/>
</dbReference>
<reference evidence="7" key="1">
    <citation type="journal article" date="2018" name="Int. J. Syst. Evol. Microbiol.">
        <title>Neptunicella marina gen. nov., sp. nov., isolated from surface seawater.</title>
        <authorList>
            <person name="Liu X."/>
            <person name="Lai Q."/>
            <person name="Du Y."/>
            <person name="Zhang X."/>
            <person name="Liu Z."/>
            <person name="Sun F."/>
            <person name="Shao Z."/>
        </authorList>
    </citation>
    <scope>NUCLEOTIDE SEQUENCE</scope>
    <source>
        <strain evidence="7">S27-2</strain>
    </source>
</reference>
<dbReference type="Proteomes" id="UP000601768">
    <property type="component" value="Unassembled WGS sequence"/>
</dbReference>
<evidence type="ECO:0000256" key="3">
    <source>
        <dbReference type="ARBA" id="ARBA00023125"/>
    </source>
</evidence>
<comment type="similarity">
    <text evidence="1">Belongs to the transposase 7 family.</text>
</comment>
<dbReference type="InterPro" id="IPR002513">
    <property type="entry name" value="Tn3_Tnp_DDE_dom"/>
</dbReference>
<comment type="caution">
    <text evidence="7">The sequence shown here is derived from an EMBL/GenBank/DDBJ whole genome shotgun (WGS) entry which is preliminary data.</text>
</comment>
<evidence type="ECO:0000256" key="4">
    <source>
        <dbReference type="ARBA" id="ARBA00023172"/>
    </source>
</evidence>
<gene>
    <name evidence="7" type="ORF">H8B19_13815</name>
</gene>
<protein>
    <submittedName>
        <fullName evidence="7">Tn3 family transposase</fullName>
    </submittedName>
</protein>
<keyword evidence="4" id="KW-0233">DNA recombination</keyword>
<evidence type="ECO:0000259" key="5">
    <source>
        <dbReference type="Pfam" id="PF01526"/>
    </source>
</evidence>
<dbReference type="GO" id="GO:0004803">
    <property type="term" value="F:transposase activity"/>
    <property type="evidence" value="ECO:0007669"/>
    <property type="project" value="InterPro"/>
</dbReference>
<evidence type="ECO:0000313" key="7">
    <source>
        <dbReference type="EMBL" id="MBC3766958.1"/>
    </source>
</evidence>
<dbReference type="Pfam" id="PF01526">
    <property type="entry name" value="DDE_Tnp_Tn3"/>
    <property type="match status" value="1"/>
</dbReference>
<evidence type="ECO:0000313" key="8">
    <source>
        <dbReference type="Proteomes" id="UP000601768"/>
    </source>
</evidence>
<dbReference type="RefSeq" id="WP_186507483.1">
    <property type="nucleotide sequence ID" value="NZ_JACNEP010000012.1"/>
</dbReference>
<keyword evidence="3" id="KW-0238">DNA-binding</keyword>
<keyword evidence="8" id="KW-1185">Reference proteome</keyword>
<dbReference type="InterPro" id="IPR025296">
    <property type="entry name" value="DUF4158"/>
</dbReference>
<dbReference type="NCBIfam" id="NF033527">
    <property type="entry name" value="transpos_Tn3"/>
    <property type="match status" value="1"/>
</dbReference>
<evidence type="ECO:0000256" key="2">
    <source>
        <dbReference type="ARBA" id="ARBA00022578"/>
    </source>
</evidence>
<evidence type="ECO:0000259" key="6">
    <source>
        <dbReference type="Pfam" id="PF13700"/>
    </source>
</evidence>
<accession>A0A8J6M2Z4</accession>